<dbReference type="EMBL" id="JAOB01000081">
    <property type="protein sequence ID" value="EUA13875.1"/>
    <property type="molecule type" value="Genomic_DNA"/>
</dbReference>
<organism evidence="2">
    <name type="scientific">Mycobacterium xenopi 4042</name>
    <dbReference type="NCBI Taxonomy" id="1299334"/>
    <lineage>
        <taxon>Bacteria</taxon>
        <taxon>Bacillati</taxon>
        <taxon>Actinomycetota</taxon>
        <taxon>Actinomycetes</taxon>
        <taxon>Mycobacteriales</taxon>
        <taxon>Mycobacteriaceae</taxon>
        <taxon>Mycobacterium</taxon>
    </lineage>
</organism>
<reference evidence="2" key="1">
    <citation type="submission" date="2014-01" db="EMBL/GenBank/DDBJ databases">
        <authorList>
            <person name="Brown-Elliot B."/>
            <person name="Wallace R."/>
            <person name="Lenaerts A."/>
            <person name="Ordway D."/>
            <person name="DeGroote M.A."/>
            <person name="Parker T."/>
            <person name="Sizemore C."/>
            <person name="Tallon L.J."/>
            <person name="Sadzewicz L.K."/>
            <person name="Sengamalay N."/>
            <person name="Fraser C.M."/>
            <person name="Hine E."/>
            <person name="Shefchek K.A."/>
            <person name="Das S.P."/>
            <person name="Tettelin H."/>
        </authorList>
    </citation>
    <scope>NUCLEOTIDE SEQUENCE [LARGE SCALE GENOMIC DNA]</scope>
    <source>
        <strain evidence="2">4042</strain>
    </source>
</reference>
<dbReference type="PATRIC" id="fig|1299334.3.peg.8758"/>
<feature type="region of interest" description="Disordered" evidence="1">
    <location>
        <begin position="152"/>
        <end position="174"/>
    </location>
</feature>
<evidence type="ECO:0000313" key="2">
    <source>
        <dbReference type="EMBL" id="EUA13875.1"/>
    </source>
</evidence>
<accession>X7Z5G7</accession>
<name>X7Z5G7_MYCXE</name>
<comment type="caution">
    <text evidence="2">The sequence shown here is derived from an EMBL/GenBank/DDBJ whole genome shotgun (WGS) entry which is preliminary data.</text>
</comment>
<evidence type="ECO:0000256" key="1">
    <source>
        <dbReference type="SAM" id="MobiDB-lite"/>
    </source>
</evidence>
<sequence>MRFCEPAEHLRAAHQKRALIGAQLGRDLQQPSPTEVGGLLCRSNDVPGPLADRRGLVEEGLPCPRLAQRIAAVTRGELVVGAVTDVHQSGGPASTGVLANRVMFAARTPSAAARNTLMVVIYRSWRGERDGLWSTCQGLNICGMSRIMPHPTVLPAKPRRTSRQHWAASTPGEP</sequence>
<protein>
    <submittedName>
        <fullName evidence="2">Uncharacterized protein</fullName>
    </submittedName>
</protein>
<gene>
    <name evidence="2" type="ORF">I553_6995</name>
</gene>
<proteinExistence type="predicted"/>
<dbReference type="AlphaFoldDB" id="X7Z5G7"/>